<dbReference type="InterPro" id="IPR000644">
    <property type="entry name" value="CBS_dom"/>
</dbReference>
<evidence type="ECO:0000259" key="4">
    <source>
        <dbReference type="PROSITE" id="PS51371"/>
    </source>
</evidence>
<dbReference type="SUPFAM" id="SSF54631">
    <property type="entry name" value="CBS-domain pair"/>
    <property type="match status" value="3"/>
</dbReference>
<dbReference type="KEGG" id="mpl:Mpal_2667"/>
<dbReference type="eggNOG" id="arCOG00600">
    <property type="taxonomic scope" value="Archaea"/>
</dbReference>
<proteinExistence type="predicted"/>
<reference evidence="5 6" key="1">
    <citation type="journal article" date="2015" name="Genome Announc.">
        <title>Complete Genome Sequence of Methanosphaerula palustris E1-9CT, a Hydrogenotrophic Methanogen Isolated from a Minerotrophic Fen Peatland.</title>
        <authorList>
            <person name="Cadillo-Quiroz H."/>
            <person name="Browne P."/>
            <person name="Kyrpides N."/>
            <person name="Woyke T."/>
            <person name="Goodwin L."/>
            <person name="Detter C."/>
            <person name="Yavitt J.B."/>
            <person name="Zinder S.H."/>
        </authorList>
    </citation>
    <scope>NUCLEOTIDE SEQUENCE [LARGE SCALE GENOMIC DNA]</scope>
    <source>
        <strain evidence="6">ATCC BAA-1556 / DSM 19958 / E1-9c</strain>
    </source>
</reference>
<protein>
    <submittedName>
        <fullName evidence="5">CBS domain containing protein</fullName>
    </submittedName>
</protein>
<dbReference type="OrthoDB" id="43333at2157"/>
<dbReference type="EMBL" id="CP001338">
    <property type="protein sequence ID" value="ACL17931.1"/>
    <property type="molecule type" value="Genomic_DNA"/>
</dbReference>
<dbReference type="Gene3D" id="3.10.580.10">
    <property type="entry name" value="CBS-domain"/>
    <property type="match status" value="2"/>
</dbReference>
<keyword evidence="6" id="KW-1185">Reference proteome</keyword>
<dbReference type="PROSITE" id="PS51371">
    <property type="entry name" value="CBS"/>
    <property type="match status" value="4"/>
</dbReference>
<feature type="domain" description="CBS" evidence="4">
    <location>
        <begin position="43"/>
        <end position="101"/>
    </location>
</feature>
<keyword evidence="1 3" id="KW-0129">CBS domain</keyword>
<dbReference type="InterPro" id="IPR046342">
    <property type="entry name" value="CBS_dom_sf"/>
</dbReference>
<keyword evidence="2" id="KW-0028">Amino-acid biosynthesis</keyword>
<evidence type="ECO:0000313" key="5">
    <source>
        <dbReference type="EMBL" id="ACL17931.1"/>
    </source>
</evidence>
<feature type="domain" description="CBS" evidence="4">
    <location>
        <begin position="123"/>
        <end position="179"/>
    </location>
</feature>
<feature type="domain" description="CBS" evidence="4">
    <location>
        <begin position="186"/>
        <end position="243"/>
    </location>
</feature>
<dbReference type="RefSeq" id="WP_012619250.1">
    <property type="nucleotide sequence ID" value="NC_011832.1"/>
</dbReference>
<dbReference type="GO" id="GO:0009086">
    <property type="term" value="P:methionine biosynthetic process"/>
    <property type="evidence" value="ECO:0007669"/>
    <property type="project" value="UniProtKB-KW"/>
</dbReference>
<dbReference type="HOGENOM" id="CLU_076812_0_0_2"/>
<dbReference type="STRING" id="521011.Mpal_2667"/>
<dbReference type="GeneID" id="7272489"/>
<feature type="domain" description="CBS" evidence="4">
    <location>
        <begin position="261"/>
        <end position="313"/>
    </location>
</feature>
<evidence type="ECO:0000256" key="3">
    <source>
        <dbReference type="PROSITE-ProRule" id="PRU00703"/>
    </source>
</evidence>
<organism evidence="5 6">
    <name type="scientific">Methanosphaerula palustris (strain ATCC BAA-1556 / DSM 19958 / E1-9c)</name>
    <dbReference type="NCBI Taxonomy" id="521011"/>
    <lineage>
        <taxon>Archaea</taxon>
        <taxon>Methanobacteriati</taxon>
        <taxon>Methanobacteriota</taxon>
        <taxon>Stenosarchaea group</taxon>
        <taxon>Methanomicrobia</taxon>
        <taxon>Methanomicrobiales</taxon>
        <taxon>Methanoregulaceae</taxon>
        <taxon>Methanosphaerula</taxon>
    </lineage>
</organism>
<dbReference type="Proteomes" id="UP000002457">
    <property type="component" value="Chromosome"/>
</dbReference>
<dbReference type="PANTHER" id="PTHR43080">
    <property type="entry name" value="CBS DOMAIN-CONTAINING PROTEIN CBSX3, MITOCHONDRIAL"/>
    <property type="match status" value="1"/>
</dbReference>
<keyword evidence="2" id="KW-0486">Methionine biosynthesis</keyword>
<evidence type="ECO:0000256" key="2">
    <source>
        <dbReference type="ARBA" id="ARBA00023167"/>
    </source>
</evidence>
<sequence>MNQNGRTNKQGDKLLKMPGKFDRGPVEFESRIVEQQGQVMGIATRDVIAVAQTATIINAVETMTTCGFRRLPIVDPGTRKMRGIVTASDIISLMGGGDRYSLVTVKNEGNLIAALNESVREVMSQQFISLTPMASIQDAINLIVEKKIGGVPILDDQGVLQGIVTERDLMRLFETERSMLTVEEIMSSPLRVIGPDSPISAVTREMVKHTFRRLPVVSDEVLFGIITSTDIVKYLGTGRVFDQLVTGDVSEVMALPVRDLMSGDLITTTPNTGITQASKEMLDKGIGALPVIENSRLIGLVTEFDLVKAFAGR</sequence>
<dbReference type="AlphaFoldDB" id="B8GFP8"/>
<evidence type="ECO:0000313" key="6">
    <source>
        <dbReference type="Proteomes" id="UP000002457"/>
    </source>
</evidence>
<evidence type="ECO:0000256" key="1">
    <source>
        <dbReference type="ARBA" id="ARBA00023122"/>
    </source>
</evidence>
<name>B8GFP8_METPE</name>
<dbReference type="Pfam" id="PF00571">
    <property type="entry name" value="CBS"/>
    <property type="match status" value="4"/>
</dbReference>
<accession>B8GFP8</accession>
<dbReference type="PANTHER" id="PTHR43080:SF2">
    <property type="entry name" value="CBS DOMAIN-CONTAINING PROTEIN"/>
    <property type="match status" value="1"/>
</dbReference>
<gene>
    <name evidence="5" type="ordered locus">Mpal_2667</name>
</gene>
<dbReference type="SMART" id="SM00116">
    <property type="entry name" value="CBS"/>
    <property type="match status" value="4"/>
</dbReference>
<dbReference type="InterPro" id="IPR051257">
    <property type="entry name" value="Diverse_CBS-Domain"/>
</dbReference>